<proteinExistence type="predicted"/>
<dbReference type="EMBL" id="LGRX02012299">
    <property type="protein sequence ID" value="KAK3267618.1"/>
    <property type="molecule type" value="Genomic_DNA"/>
</dbReference>
<reference evidence="2 3" key="1">
    <citation type="journal article" date="2015" name="Genome Biol. Evol.">
        <title>Comparative Genomics of a Bacterivorous Green Alga Reveals Evolutionary Causalities and Consequences of Phago-Mixotrophic Mode of Nutrition.</title>
        <authorList>
            <person name="Burns J.A."/>
            <person name="Paasch A."/>
            <person name="Narechania A."/>
            <person name="Kim E."/>
        </authorList>
    </citation>
    <scope>NUCLEOTIDE SEQUENCE [LARGE SCALE GENOMIC DNA]</scope>
    <source>
        <strain evidence="2 3">PLY_AMNH</strain>
    </source>
</reference>
<name>A0AAE0L0I4_9CHLO</name>
<evidence type="ECO:0000313" key="2">
    <source>
        <dbReference type="EMBL" id="KAK3267618.1"/>
    </source>
</evidence>
<dbReference type="Proteomes" id="UP001190700">
    <property type="component" value="Unassembled WGS sequence"/>
</dbReference>
<feature type="compositionally biased region" description="Low complexity" evidence="1">
    <location>
        <begin position="36"/>
        <end position="56"/>
    </location>
</feature>
<organism evidence="2 3">
    <name type="scientific">Cymbomonas tetramitiformis</name>
    <dbReference type="NCBI Taxonomy" id="36881"/>
    <lineage>
        <taxon>Eukaryota</taxon>
        <taxon>Viridiplantae</taxon>
        <taxon>Chlorophyta</taxon>
        <taxon>Pyramimonadophyceae</taxon>
        <taxon>Pyramimonadales</taxon>
        <taxon>Pyramimonadaceae</taxon>
        <taxon>Cymbomonas</taxon>
    </lineage>
</organism>
<gene>
    <name evidence="2" type="ORF">CYMTET_23838</name>
</gene>
<evidence type="ECO:0000256" key="1">
    <source>
        <dbReference type="SAM" id="MobiDB-lite"/>
    </source>
</evidence>
<keyword evidence="3" id="KW-1185">Reference proteome</keyword>
<sequence length="71" mass="7642">AVTILQAKEKKSNRRSIIKVNIKSRKTGKSGKSTRRNSGASSTRTSGGVSRRASVGDALAIDDEEQKDEHS</sequence>
<comment type="caution">
    <text evidence="2">The sequence shown here is derived from an EMBL/GenBank/DDBJ whole genome shotgun (WGS) entry which is preliminary data.</text>
</comment>
<feature type="non-terminal residue" evidence="2">
    <location>
        <position position="1"/>
    </location>
</feature>
<evidence type="ECO:0000313" key="3">
    <source>
        <dbReference type="Proteomes" id="UP001190700"/>
    </source>
</evidence>
<feature type="compositionally biased region" description="Acidic residues" evidence="1">
    <location>
        <begin position="60"/>
        <end position="71"/>
    </location>
</feature>
<feature type="compositionally biased region" description="Basic residues" evidence="1">
    <location>
        <begin position="11"/>
        <end position="35"/>
    </location>
</feature>
<feature type="region of interest" description="Disordered" evidence="1">
    <location>
        <begin position="1"/>
        <end position="71"/>
    </location>
</feature>
<dbReference type="AlphaFoldDB" id="A0AAE0L0I4"/>
<accession>A0AAE0L0I4</accession>
<protein>
    <submittedName>
        <fullName evidence="2">Uncharacterized protein</fullName>
    </submittedName>
</protein>